<keyword evidence="4" id="KW-0804">Transcription</keyword>
<dbReference type="InterPro" id="IPR036603">
    <property type="entry name" value="RBP11-like"/>
</dbReference>
<dbReference type="Gene3D" id="2.170.120.12">
    <property type="entry name" value="DNA-directed RNA polymerase, insert domain"/>
    <property type="match status" value="1"/>
</dbReference>
<dbReference type="GO" id="GO:0044423">
    <property type="term" value="C:virion component"/>
    <property type="evidence" value="ECO:0007669"/>
    <property type="project" value="UniProtKB-KW"/>
</dbReference>
<evidence type="ECO:0000259" key="5">
    <source>
        <dbReference type="SMART" id="SM00662"/>
    </source>
</evidence>
<dbReference type="SMART" id="SM00662">
    <property type="entry name" value="RPOLD"/>
    <property type="match status" value="1"/>
</dbReference>
<organism evidence="6">
    <name type="scientific">viral metagenome</name>
    <dbReference type="NCBI Taxonomy" id="1070528"/>
    <lineage>
        <taxon>unclassified sequences</taxon>
        <taxon>metagenomes</taxon>
        <taxon>organismal metagenomes</taxon>
    </lineage>
</organism>
<dbReference type="EMBL" id="MN740152">
    <property type="protein sequence ID" value="QHT89862.1"/>
    <property type="molecule type" value="Genomic_DNA"/>
</dbReference>
<evidence type="ECO:0000256" key="1">
    <source>
        <dbReference type="ARBA" id="ARBA00004328"/>
    </source>
</evidence>
<dbReference type="InterPro" id="IPR009025">
    <property type="entry name" value="RBP11-like_dimer"/>
</dbReference>
<reference evidence="6" key="1">
    <citation type="journal article" date="2020" name="Nature">
        <title>Giant virus diversity and host interactions through global metagenomics.</title>
        <authorList>
            <person name="Schulz F."/>
            <person name="Roux S."/>
            <person name="Paez-Espino D."/>
            <person name="Jungbluth S."/>
            <person name="Walsh D.A."/>
            <person name="Denef V.J."/>
            <person name="McMahon K.D."/>
            <person name="Konstantinidis K.T."/>
            <person name="Eloe-Fadrosh E.A."/>
            <person name="Kyrpides N.C."/>
            <person name="Woyke T."/>
        </authorList>
    </citation>
    <scope>NUCLEOTIDE SEQUENCE</scope>
    <source>
        <strain evidence="6">GVMAG-M-3300023184-62</strain>
    </source>
</reference>
<name>A0A6C0IAN9_9ZZZZ</name>
<dbReference type="InterPro" id="IPR036643">
    <property type="entry name" value="RNApol_insert_sf"/>
</dbReference>
<evidence type="ECO:0000313" key="6">
    <source>
        <dbReference type="EMBL" id="QHT89862.1"/>
    </source>
</evidence>
<dbReference type="InterPro" id="IPR011263">
    <property type="entry name" value="DNA-dir_RNA_pol_RpoA/D/Rpb3"/>
</dbReference>
<sequence>MASSLFQNISTNPGNKNVWNFTIKPTHVAYANTLRRLVLTGVETVAFRADMTDTGTTTDVAITKNSTPMTNEMLAHRIGLLPIFIQEPLKYNPDQYVFRLEETNETDISRDITCSNFTVLEKRISELKGDNGEQEEQLIQVPTEKFFPTNPLTKDTCLIATFKPTIYGAMSAESISLTARASIGTGRENARFIPVSQCSYIYTRDENIEKKRGIYEKWLVLHKKVAPESLAQDQDRAKILEREFETLEAAKCYLTDEKGEPNSFDFTVETVGVLSVPSIIQRACEVGEAQCLKYANLVDKQIESVRIQPAEARIRGFDMIFTGEDHTLGNLFQTWLDANMVGKGVVTFAGYKIPHPLRDEMLLRIGVDDGKETTARAAIAETARACAAMFRTWKSEWQTAINGLKRSG</sequence>
<feature type="domain" description="DNA-directed RNA polymerase RpoA/D/Rpb3-type" evidence="5">
    <location>
        <begin position="18"/>
        <end position="297"/>
    </location>
</feature>
<dbReference type="InterPro" id="IPR050518">
    <property type="entry name" value="Rpo3/RPB3_RNA_Pol_subunit"/>
</dbReference>
<evidence type="ECO:0000256" key="3">
    <source>
        <dbReference type="ARBA" id="ARBA00022844"/>
    </source>
</evidence>
<dbReference type="Gene3D" id="3.30.1360.10">
    <property type="entry name" value="RNA polymerase, RBP11-like subunit"/>
    <property type="match status" value="2"/>
</dbReference>
<evidence type="ECO:0000256" key="2">
    <source>
        <dbReference type="ARBA" id="ARBA00022478"/>
    </source>
</evidence>
<protein>
    <recommendedName>
        <fullName evidence="5">DNA-directed RNA polymerase RpoA/D/Rpb3-type domain-containing protein</fullName>
    </recommendedName>
</protein>
<dbReference type="PANTHER" id="PTHR11800">
    <property type="entry name" value="DNA-DIRECTED RNA POLYMERASE"/>
    <property type="match status" value="1"/>
</dbReference>
<evidence type="ECO:0000256" key="4">
    <source>
        <dbReference type="ARBA" id="ARBA00023163"/>
    </source>
</evidence>
<dbReference type="Pfam" id="PF13656">
    <property type="entry name" value="RNA_pol_L_2"/>
    <property type="match status" value="1"/>
</dbReference>
<dbReference type="GO" id="GO:0005665">
    <property type="term" value="C:RNA polymerase II, core complex"/>
    <property type="evidence" value="ECO:0007669"/>
    <property type="project" value="TreeGrafter"/>
</dbReference>
<keyword evidence="3" id="KW-0946">Virion</keyword>
<dbReference type="PANTHER" id="PTHR11800:SF2">
    <property type="entry name" value="DNA-DIRECTED RNA POLYMERASE II SUBUNIT RPB3"/>
    <property type="match status" value="1"/>
</dbReference>
<dbReference type="SUPFAM" id="SSF56553">
    <property type="entry name" value="Insert subdomain of RNA polymerase alpha subunit"/>
    <property type="match status" value="1"/>
</dbReference>
<dbReference type="AlphaFoldDB" id="A0A6C0IAN9"/>
<dbReference type="SUPFAM" id="SSF55257">
    <property type="entry name" value="RBP11-like subunits of RNA polymerase"/>
    <property type="match status" value="2"/>
</dbReference>
<keyword evidence="2" id="KW-0240">DNA-directed RNA polymerase</keyword>
<dbReference type="GO" id="GO:0046983">
    <property type="term" value="F:protein dimerization activity"/>
    <property type="evidence" value="ECO:0007669"/>
    <property type="project" value="InterPro"/>
</dbReference>
<comment type="subcellular location">
    <subcellularLocation>
        <location evidence="1">Virion</location>
    </subcellularLocation>
</comment>
<dbReference type="GO" id="GO:0006366">
    <property type="term" value="P:transcription by RNA polymerase II"/>
    <property type="evidence" value="ECO:0007669"/>
    <property type="project" value="TreeGrafter"/>
</dbReference>
<dbReference type="Pfam" id="PF01193">
    <property type="entry name" value="RNA_pol_L"/>
    <property type="match status" value="1"/>
</dbReference>
<proteinExistence type="predicted"/>
<dbReference type="GO" id="GO:0003899">
    <property type="term" value="F:DNA-directed RNA polymerase activity"/>
    <property type="evidence" value="ECO:0007669"/>
    <property type="project" value="InterPro"/>
</dbReference>
<accession>A0A6C0IAN9</accession>